<dbReference type="SMART" id="SM00488">
    <property type="entry name" value="DEXDc2"/>
    <property type="match status" value="1"/>
</dbReference>
<reference evidence="34" key="3">
    <citation type="submission" date="2025-09" db="UniProtKB">
        <authorList>
            <consortium name="Ensembl"/>
        </authorList>
    </citation>
    <scope>IDENTIFICATION</scope>
</reference>
<dbReference type="GO" id="GO:0034085">
    <property type="term" value="P:establishment of sister chromatid cohesion"/>
    <property type="evidence" value="ECO:0007669"/>
    <property type="project" value="TreeGrafter"/>
</dbReference>
<proteinExistence type="inferred from homology"/>
<evidence type="ECO:0000256" key="29">
    <source>
        <dbReference type="ARBA" id="ARBA00048954"/>
    </source>
</evidence>
<evidence type="ECO:0000256" key="4">
    <source>
        <dbReference type="ARBA" id="ARBA00004604"/>
    </source>
</evidence>
<dbReference type="CDD" id="cd18788">
    <property type="entry name" value="SF2_C_XPD"/>
    <property type="match status" value="1"/>
</dbReference>
<evidence type="ECO:0000256" key="13">
    <source>
        <dbReference type="ARBA" id="ARBA00022763"/>
    </source>
</evidence>
<keyword evidence="19" id="KW-0411">Iron-sulfur</keyword>
<keyword evidence="23" id="KW-0804">Transcription</keyword>
<evidence type="ECO:0000256" key="8">
    <source>
        <dbReference type="ARBA" id="ARBA00022485"/>
    </source>
</evidence>
<dbReference type="InterPro" id="IPR006554">
    <property type="entry name" value="Helicase-like_DEXD_c2"/>
</dbReference>
<evidence type="ECO:0000256" key="32">
    <source>
        <dbReference type="ARBA" id="ARBA00080369"/>
    </source>
</evidence>
<keyword evidence="18" id="KW-0408">Iron</keyword>
<name>A0A8C3MJF0_GEOPR</name>
<dbReference type="NCBIfam" id="TIGR00604">
    <property type="entry name" value="rad3"/>
    <property type="match status" value="1"/>
</dbReference>
<keyword evidence="7" id="KW-0217">Developmental protein</keyword>
<keyword evidence="8" id="KW-0004">4Fe-4S</keyword>
<keyword evidence="35" id="KW-1185">Reference proteome</keyword>
<dbReference type="SUPFAM" id="SSF52540">
    <property type="entry name" value="P-loop containing nucleoside triphosphate hydrolases"/>
    <property type="match status" value="1"/>
</dbReference>
<keyword evidence="9" id="KW-0963">Cytoplasm</keyword>
<evidence type="ECO:0000256" key="12">
    <source>
        <dbReference type="ARBA" id="ARBA00022741"/>
    </source>
</evidence>
<keyword evidence="21" id="KW-0238">DNA-binding</keyword>
<dbReference type="FunFam" id="3.40.50.300:FF:000909">
    <property type="entry name" value="Putative ATP-dependent RNA helicase DDX11"/>
    <property type="match status" value="1"/>
</dbReference>
<dbReference type="GO" id="GO:0006260">
    <property type="term" value="P:DNA replication"/>
    <property type="evidence" value="ECO:0007669"/>
    <property type="project" value="UniProtKB-KW"/>
</dbReference>
<evidence type="ECO:0000256" key="14">
    <source>
        <dbReference type="ARBA" id="ARBA00022801"/>
    </source>
</evidence>
<dbReference type="Pfam" id="PF06733">
    <property type="entry name" value="DEAD_2"/>
    <property type="match status" value="1"/>
</dbReference>
<evidence type="ECO:0000256" key="28">
    <source>
        <dbReference type="ARBA" id="ARBA00044969"/>
    </source>
</evidence>
<dbReference type="InterPro" id="IPR045028">
    <property type="entry name" value="DinG/Rad3-like"/>
</dbReference>
<comment type="cofactor">
    <cofactor evidence="1">
        <name>[4Fe-4S] cluster</name>
        <dbReference type="ChEBI" id="CHEBI:49883"/>
    </cofactor>
</comment>
<dbReference type="GO" id="GO:0046872">
    <property type="term" value="F:metal ion binding"/>
    <property type="evidence" value="ECO:0007669"/>
    <property type="project" value="UniProtKB-KW"/>
</dbReference>
<keyword evidence="12" id="KW-0547">Nucleotide-binding</keyword>
<dbReference type="InterPro" id="IPR027417">
    <property type="entry name" value="P-loop_NTPase"/>
</dbReference>
<evidence type="ECO:0000256" key="27">
    <source>
        <dbReference type="ARBA" id="ARBA00023242"/>
    </source>
</evidence>
<dbReference type="InterPro" id="IPR006555">
    <property type="entry name" value="ATP-dep_Helicase_C"/>
</dbReference>
<evidence type="ECO:0000256" key="20">
    <source>
        <dbReference type="ARBA" id="ARBA00023015"/>
    </source>
</evidence>
<dbReference type="InterPro" id="IPR013020">
    <property type="entry name" value="Rad3/Chl1-like"/>
</dbReference>
<keyword evidence="16" id="KW-0067">ATP-binding</keyword>
<dbReference type="InterPro" id="IPR010614">
    <property type="entry name" value="RAD3-like_helicase_DEAD"/>
</dbReference>
<reference evidence="34" key="1">
    <citation type="submission" date="2020-02" db="EMBL/GenBank/DDBJ databases">
        <authorList>
            <person name="Enbody D E."/>
            <person name="Pettersson E M."/>
        </authorList>
    </citation>
    <scope>NUCLEOTIDE SEQUENCE [LARGE SCALE GENOMIC DNA]</scope>
</reference>
<keyword evidence="14" id="KW-0378">Hydrolase</keyword>
<keyword evidence="27" id="KW-0539">Nucleus</keyword>
<keyword evidence="15" id="KW-0347">Helicase</keyword>
<evidence type="ECO:0000256" key="6">
    <source>
        <dbReference type="ARBA" id="ARBA00008435"/>
    </source>
</evidence>
<dbReference type="CTD" id="1663"/>
<comment type="catalytic activity">
    <reaction evidence="29">
        <text>ATP + H2O = ADP + phosphate + H(+)</text>
        <dbReference type="Rhea" id="RHEA:13065"/>
        <dbReference type="ChEBI" id="CHEBI:15377"/>
        <dbReference type="ChEBI" id="CHEBI:15378"/>
        <dbReference type="ChEBI" id="CHEBI:30616"/>
        <dbReference type="ChEBI" id="CHEBI:43474"/>
        <dbReference type="ChEBI" id="CHEBI:456216"/>
        <dbReference type="EC" id="5.6.2.3"/>
    </reaction>
</comment>
<dbReference type="PANTHER" id="PTHR11472:SF41">
    <property type="entry name" value="ATP-DEPENDENT DNA HELICASE DDX11-RELATED"/>
    <property type="match status" value="1"/>
</dbReference>
<dbReference type="EC" id="5.6.2.3" evidence="28"/>
<keyword evidence="17" id="KW-0694">RNA-binding</keyword>
<evidence type="ECO:0000256" key="15">
    <source>
        <dbReference type="ARBA" id="ARBA00022806"/>
    </source>
</evidence>
<dbReference type="PROSITE" id="PS51193">
    <property type="entry name" value="HELICASE_ATP_BIND_2"/>
    <property type="match status" value="1"/>
</dbReference>
<dbReference type="GO" id="GO:0006281">
    <property type="term" value="P:DNA repair"/>
    <property type="evidence" value="ECO:0007669"/>
    <property type="project" value="UniProtKB-KW"/>
</dbReference>
<evidence type="ECO:0000256" key="9">
    <source>
        <dbReference type="ARBA" id="ARBA00022490"/>
    </source>
</evidence>
<dbReference type="FunFam" id="3.40.50.300:FF:000910">
    <property type="entry name" value="probable ATP-dependent DNA helicase DDX11"/>
    <property type="match status" value="1"/>
</dbReference>
<accession>A0A8C3MJF0</accession>
<keyword evidence="24" id="KW-0234">DNA repair</keyword>
<evidence type="ECO:0000256" key="22">
    <source>
        <dbReference type="ARBA" id="ARBA00023159"/>
    </source>
</evidence>
<dbReference type="InterPro" id="IPR014013">
    <property type="entry name" value="Helic_SF1/SF2_ATP-bd_DinG/Rad3"/>
</dbReference>
<evidence type="ECO:0000256" key="31">
    <source>
        <dbReference type="ARBA" id="ARBA00079245"/>
    </source>
</evidence>
<dbReference type="SMART" id="SM00491">
    <property type="entry name" value="HELICc2"/>
    <property type="match status" value="1"/>
</dbReference>
<dbReference type="Ensembl" id="ENSCPVT00000005281.2">
    <property type="protein sequence ID" value="ENSCPVP00000005096.1"/>
    <property type="gene ID" value="ENSCPVG00000003766.2"/>
</dbReference>
<evidence type="ECO:0000256" key="16">
    <source>
        <dbReference type="ARBA" id="ARBA00022840"/>
    </source>
</evidence>
<evidence type="ECO:0000256" key="10">
    <source>
        <dbReference type="ARBA" id="ARBA00022705"/>
    </source>
</evidence>
<keyword evidence="11" id="KW-0479">Metal-binding</keyword>
<feature type="domain" description="Helicase ATP-binding" evidence="33">
    <location>
        <begin position="11"/>
        <end position="438"/>
    </location>
</feature>
<sequence length="904" mass="101994">MESGAAAAGPVPGRFPFPYTPYRIQEQFMEALYGALEAGRVGIFESPTGTGKSLSLICGALSWLRDWEEKRRQEEERLLALGAGGQDALSPQQARPGSADTAGQPDWVTAFVQRKEERDMVDRLKEEQIRRKKREDRLEKIRQNVQLKYAAKRKRCEEDEAKRLLQLSKEALSQGAGEDALDQLDHNEEELILAEYESDDEKKVESGLEEDDDDDLEEEHVTKIYYCSRTHSQLSQFVREVQKSPFGKDTRLVSLGSRQNLCVNEEVRCLGTLQLINDRCMEMQKNKHEKKSNEENEGKKRRVSRAVCPFYSFEQMQFLRDEVLVEVKDIEQLVSLGRETKACPYYGSRFAIPAAQLVVLPYQMLLHEPTRNAAGIKLKDQVVIIDEAHNLIDTITCIHSAEVSGSQLCCAHSQLSQYMERYRKRLKAKNLMYIKQILYLLEKFVAMLGGNVNQNPGCQAVSQTGTVLKSINEFLFQSQIDNINLFKVQRYCEKSLISRKLFGFVERYGGPASAVKTNKENQKLAGLQDFLLTLQQGSDKEGTSQSPPMEAEHDQLRTASPLMQIEGFLSALTNANQDGRVILNRQGTVGQSSLKFLLLNPAVHFAKVVEECRAVVIAGGTMQPVADFREQLLCCAGVDPARIVEFSCGHVIPPENILPIILCSGPSNQQLEFTYQTRDLPQMMDETGRILCNLCNVIPGGVVCFFPSYEYEKQVYGHWEKTGLLSRLAARKKIFQEPKKANQVEQVLVEYAKCIKRCSQTGGQMTGALLLSVVGGKMSEGINFSDDLGRCVIMVGMPYPNIKSPELQEKMTWLDKTMPRAGGQAPSRVLIENLCMKAVNQSIGRAIRHQKDFASILLLDHRYARPAIFNKLPQWIRERTQVKPAFGLAFAELRKFHRGKLDAL</sequence>
<evidence type="ECO:0000256" key="26">
    <source>
        <dbReference type="ARBA" id="ARBA00023235"/>
    </source>
</evidence>
<evidence type="ECO:0000256" key="24">
    <source>
        <dbReference type="ARBA" id="ARBA00023204"/>
    </source>
</evidence>
<evidence type="ECO:0000259" key="33">
    <source>
        <dbReference type="PROSITE" id="PS51193"/>
    </source>
</evidence>
<evidence type="ECO:0000256" key="11">
    <source>
        <dbReference type="ARBA" id="ARBA00022723"/>
    </source>
</evidence>
<protein>
    <recommendedName>
        <fullName evidence="30">ATP-dependent DNA helicase DDX11</fullName>
        <ecNumber evidence="28">5.6.2.3</ecNumber>
    </recommendedName>
    <alternativeName>
        <fullName evidence="32">DEAD/H-box protein 11</fullName>
    </alternativeName>
    <alternativeName>
        <fullName evidence="31">DNA 5'-3' helicase DDX11</fullName>
    </alternativeName>
</protein>
<evidence type="ECO:0000256" key="3">
    <source>
        <dbReference type="ARBA" id="ARBA00004300"/>
    </source>
</evidence>
<keyword evidence="20" id="KW-0805">Transcription regulation</keyword>
<dbReference type="GO" id="GO:0005730">
    <property type="term" value="C:nucleolus"/>
    <property type="evidence" value="ECO:0007669"/>
    <property type="project" value="UniProtKB-SubCell"/>
</dbReference>
<evidence type="ECO:0000256" key="23">
    <source>
        <dbReference type="ARBA" id="ARBA00023163"/>
    </source>
</evidence>
<dbReference type="RefSeq" id="XP_030815582.1">
    <property type="nucleotide sequence ID" value="XM_030959722.1"/>
</dbReference>
<evidence type="ECO:0000256" key="5">
    <source>
        <dbReference type="ARBA" id="ARBA00004647"/>
    </source>
</evidence>
<dbReference type="GO" id="GO:0043139">
    <property type="term" value="F:5'-3' DNA helicase activity"/>
    <property type="evidence" value="ECO:0007669"/>
    <property type="project" value="UniProtKB-EC"/>
</dbReference>
<evidence type="ECO:0000256" key="7">
    <source>
        <dbReference type="ARBA" id="ARBA00022473"/>
    </source>
</evidence>
<evidence type="ECO:0000313" key="34">
    <source>
        <dbReference type="Ensembl" id="ENSCPVP00000005096.1"/>
    </source>
</evidence>
<dbReference type="GeneID" id="115909958"/>
<dbReference type="GO" id="GO:0005524">
    <property type="term" value="F:ATP binding"/>
    <property type="evidence" value="ECO:0007669"/>
    <property type="project" value="UniProtKB-KW"/>
</dbReference>
<keyword evidence="26" id="KW-0413">Isomerase</keyword>
<dbReference type="Pfam" id="PF13307">
    <property type="entry name" value="Helicase_C_2"/>
    <property type="match status" value="1"/>
</dbReference>
<gene>
    <name evidence="34" type="primary">DDX11</name>
</gene>
<evidence type="ECO:0000256" key="18">
    <source>
        <dbReference type="ARBA" id="ARBA00023004"/>
    </source>
</evidence>
<dbReference type="GO" id="GO:0051539">
    <property type="term" value="F:4 iron, 4 sulfur cluster binding"/>
    <property type="evidence" value="ECO:0007669"/>
    <property type="project" value="UniProtKB-KW"/>
</dbReference>
<evidence type="ECO:0000256" key="2">
    <source>
        <dbReference type="ARBA" id="ARBA00004214"/>
    </source>
</evidence>
<keyword evidence="22" id="KW-0010">Activator</keyword>
<dbReference type="GO" id="GO:0000922">
    <property type="term" value="C:spindle pole"/>
    <property type="evidence" value="ECO:0007669"/>
    <property type="project" value="UniProtKB-SubCell"/>
</dbReference>
<evidence type="ECO:0000256" key="25">
    <source>
        <dbReference type="ARBA" id="ARBA00023212"/>
    </source>
</evidence>
<dbReference type="Proteomes" id="UP000694382">
    <property type="component" value="Chromosome 1A"/>
</dbReference>
<dbReference type="AlphaFoldDB" id="A0A8C3MJF0"/>
<keyword evidence="13" id="KW-0227">DNA damage</keyword>
<evidence type="ECO:0000256" key="30">
    <source>
        <dbReference type="ARBA" id="ARBA00074489"/>
    </source>
</evidence>
<comment type="subcellular location">
    <subcellularLocation>
        <location evidence="3">Cytoplasm</location>
        <location evidence="3">Cytoskeleton</location>
        <location evidence="3">Microtubule organizing center</location>
        <location evidence="3">Centrosome</location>
    </subcellularLocation>
    <subcellularLocation>
        <location evidence="5">Cytoplasm</location>
        <location evidence="5">Cytoskeleton</location>
        <location evidence="5">Spindle pole</location>
    </subcellularLocation>
    <subcellularLocation>
        <location evidence="2">Midbody</location>
    </subcellularLocation>
    <subcellularLocation>
        <location evidence="4">Nucleus</location>
        <location evidence="4">Nucleolus</location>
    </subcellularLocation>
</comment>
<reference evidence="34" key="2">
    <citation type="submission" date="2025-08" db="UniProtKB">
        <authorList>
            <consortium name="Ensembl"/>
        </authorList>
    </citation>
    <scope>IDENTIFICATION</scope>
</reference>
<evidence type="ECO:0000256" key="21">
    <source>
        <dbReference type="ARBA" id="ARBA00023125"/>
    </source>
</evidence>
<dbReference type="Gene3D" id="3.40.50.300">
    <property type="entry name" value="P-loop containing nucleotide triphosphate hydrolases"/>
    <property type="match status" value="3"/>
</dbReference>
<evidence type="ECO:0000313" key="35">
    <source>
        <dbReference type="Proteomes" id="UP000694382"/>
    </source>
</evidence>
<comment type="similarity">
    <text evidence="6">Belongs to the DEAD box helicase family. DEAH subfamily. DDX11/CHL1 sub-subfamily.</text>
</comment>
<evidence type="ECO:0000256" key="19">
    <source>
        <dbReference type="ARBA" id="ARBA00023014"/>
    </source>
</evidence>
<dbReference type="GO" id="GO:0003677">
    <property type="term" value="F:DNA binding"/>
    <property type="evidence" value="ECO:0007669"/>
    <property type="project" value="UniProtKB-KW"/>
</dbReference>
<dbReference type="GO" id="GO:0030496">
    <property type="term" value="C:midbody"/>
    <property type="evidence" value="ECO:0007669"/>
    <property type="project" value="UniProtKB-SubCell"/>
</dbReference>
<keyword evidence="10" id="KW-0235">DNA replication</keyword>
<evidence type="ECO:0000256" key="1">
    <source>
        <dbReference type="ARBA" id="ARBA00001966"/>
    </source>
</evidence>
<dbReference type="GO" id="GO:0003723">
    <property type="term" value="F:RNA binding"/>
    <property type="evidence" value="ECO:0007669"/>
    <property type="project" value="UniProtKB-KW"/>
</dbReference>
<dbReference type="GO" id="GO:0016818">
    <property type="term" value="F:hydrolase activity, acting on acid anhydrides, in phosphorus-containing anhydrides"/>
    <property type="evidence" value="ECO:0007669"/>
    <property type="project" value="InterPro"/>
</dbReference>
<organism evidence="34 35">
    <name type="scientific">Geospiza parvula</name>
    <name type="common">Small tree-finch</name>
    <name type="synonym">Camarhynchus parvulus</name>
    <dbReference type="NCBI Taxonomy" id="87175"/>
    <lineage>
        <taxon>Eukaryota</taxon>
        <taxon>Metazoa</taxon>
        <taxon>Chordata</taxon>
        <taxon>Craniata</taxon>
        <taxon>Vertebrata</taxon>
        <taxon>Euteleostomi</taxon>
        <taxon>Archelosauria</taxon>
        <taxon>Archosauria</taxon>
        <taxon>Dinosauria</taxon>
        <taxon>Saurischia</taxon>
        <taxon>Theropoda</taxon>
        <taxon>Coelurosauria</taxon>
        <taxon>Aves</taxon>
        <taxon>Neognathae</taxon>
        <taxon>Neoaves</taxon>
        <taxon>Telluraves</taxon>
        <taxon>Australaves</taxon>
        <taxon>Passeriformes</taxon>
        <taxon>Thraupidae</taxon>
        <taxon>Camarhynchus</taxon>
    </lineage>
</organism>
<evidence type="ECO:0000256" key="17">
    <source>
        <dbReference type="ARBA" id="ARBA00022884"/>
    </source>
</evidence>
<dbReference type="FunFam" id="3.40.50.300:FF:001050">
    <property type="entry name" value="ATP-dependent DNA helicase DDX11"/>
    <property type="match status" value="1"/>
</dbReference>
<keyword evidence="25" id="KW-0206">Cytoskeleton</keyword>
<dbReference type="GO" id="GO:0005813">
    <property type="term" value="C:centrosome"/>
    <property type="evidence" value="ECO:0007669"/>
    <property type="project" value="UniProtKB-SubCell"/>
</dbReference>
<dbReference type="PANTHER" id="PTHR11472">
    <property type="entry name" value="DNA REPAIR DEAD HELICASE RAD3/XP-D SUBFAMILY MEMBER"/>
    <property type="match status" value="1"/>
</dbReference>